<dbReference type="Proteomes" id="UP000253551">
    <property type="component" value="Unassembled WGS sequence"/>
</dbReference>
<dbReference type="Gene3D" id="3.40.50.720">
    <property type="entry name" value="NAD(P)-binding Rossmann-like Domain"/>
    <property type="match status" value="1"/>
</dbReference>
<keyword evidence="3" id="KW-1185">Reference proteome</keyword>
<dbReference type="AlphaFoldDB" id="A0A367KCW5"/>
<dbReference type="Pfam" id="PF05368">
    <property type="entry name" value="NmrA"/>
    <property type="match status" value="1"/>
</dbReference>
<reference evidence="2 3" key="1">
    <citation type="journal article" date="2018" name="G3 (Bethesda)">
        <title>Phylogenetic and Phylogenomic Definition of Rhizopus Species.</title>
        <authorList>
            <person name="Gryganskyi A.P."/>
            <person name="Golan J."/>
            <person name="Dolatabadi S."/>
            <person name="Mondo S."/>
            <person name="Robb S."/>
            <person name="Idnurm A."/>
            <person name="Muszewska A."/>
            <person name="Steczkiewicz K."/>
            <person name="Masonjones S."/>
            <person name="Liao H.L."/>
            <person name="Gajdeczka M.T."/>
            <person name="Anike F."/>
            <person name="Vuek A."/>
            <person name="Anishchenko I.M."/>
            <person name="Voigt K."/>
            <person name="de Hoog G.S."/>
            <person name="Smith M.E."/>
            <person name="Heitman J."/>
            <person name="Vilgalys R."/>
            <person name="Stajich J.E."/>
        </authorList>
    </citation>
    <scope>NUCLEOTIDE SEQUENCE [LARGE SCALE GENOMIC DNA]</scope>
    <source>
        <strain evidence="2 3">LSU 92-RS-03</strain>
    </source>
</reference>
<dbReference type="OrthoDB" id="10254221at2759"/>
<proteinExistence type="predicted"/>
<dbReference type="STRING" id="4846.A0A367KCW5"/>
<dbReference type="InterPro" id="IPR036291">
    <property type="entry name" value="NAD(P)-bd_dom_sf"/>
</dbReference>
<dbReference type="PANTHER" id="PTHR47129:SF1">
    <property type="entry name" value="NMRA-LIKE DOMAIN-CONTAINING PROTEIN"/>
    <property type="match status" value="1"/>
</dbReference>
<accession>A0A367KCW5</accession>
<protein>
    <recommendedName>
        <fullName evidence="1">NmrA-like domain-containing protein</fullName>
    </recommendedName>
</protein>
<comment type="caution">
    <text evidence="2">The sequence shown here is derived from an EMBL/GenBank/DDBJ whole genome shotgun (WGS) entry which is preliminary data.</text>
</comment>
<sequence length="354" mass="41763">MSFNTNSKNTCVITNVDSYLGYALAYRFLEAKKKKEDDFIARQNIRVFCRNRSGYGLSHLEEMGAEIVEVDYEDQEKLRRHLKNVRSVALIPESSQKRLKEAENLIKVSCDEKVEFFCMHSMIGVDAVENDQEFQNLQEYLKIEKKVKENFGDNHTVIRHTKFNQLFYFMAPLIEGENKIALPVKEDSKWGTVDINDVINACYLLVRKEHGSHESINAERMKKLYQFTPEQNKTTKEIVNEIGKGLGREDLKYSKISENELKQHLQRMRDDKRFKNRPQTQQQGEKWDRDGPWTFPLGKYLNDRAIDTAMECWRLADKGKADIKSDDLKKLLNRNPHNLEEYFKKNRDQFKQFK</sequence>
<evidence type="ECO:0000313" key="2">
    <source>
        <dbReference type="EMBL" id="RCI00065.1"/>
    </source>
</evidence>
<dbReference type="EMBL" id="PJQM01001881">
    <property type="protein sequence ID" value="RCI00065.1"/>
    <property type="molecule type" value="Genomic_DNA"/>
</dbReference>
<feature type="domain" description="NmrA-like" evidence="1">
    <location>
        <begin position="44"/>
        <end position="263"/>
    </location>
</feature>
<organism evidence="2 3">
    <name type="scientific">Rhizopus stolonifer</name>
    <name type="common">Rhizopus nigricans</name>
    <dbReference type="NCBI Taxonomy" id="4846"/>
    <lineage>
        <taxon>Eukaryota</taxon>
        <taxon>Fungi</taxon>
        <taxon>Fungi incertae sedis</taxon>
        <taxon>Mucoromycota</taxon>
        <taxon>Mucoromycotina</taxon>
        <taxon>Mucoromycetes</taxon>
        <taxon>Mucorales</taxon>
        <taxon>Mucorineae</taxon>
        <taxon>Rhizopodaceae</taxon>
        <taxon>Rhizopus</taxon>
    </lineage>
</organism>
<name>A0A367KCW5_RHIST</name>
<evidence type="ECO:0000259" key="1">
    <source>
        <dbReference type="Pfam" id="PF05368"/>
    </source>
</evidence>
<gene>
    <name evidence="2" type="ORF">CU098_004526</name>
</gene>
<dbReference type="SUPFAM" id="SSF51735">
    <property type="entry name" value="NAD(P)-binding Rossmann-fold domains"/>
    <property type="match status" value="1"/>
</dbReference>
<dbReference type="InterPro" id="IPR052718">
    <property type="entry name" value="NmrA-type_oxidoreductase"/>
</dbReference>
<dbReference type="PANTHER" id="PTHR47129">
    <property type="entry name" value="QUINONE OXIDOREDUCTASE 2"/>
    <property type="match status" value="1"/>
</dbReference>
<evidence type="ECO:0000313" key="3">
    <source>
        <dbReference type="Proteomes" id="UP000253551"/>
    </source>
</evidence>
<dbReference type="InterPro" id="IPR008030">
    <property type="entry name" value="NmrA-like"/>
</dbReference>